<dbReference type="PROSITE" id="PS50977">
    <property type="entry name" value="HTH_TETR_2"/>
    <property type="match status" value="1"/>
</dbReference>
<dbReference type="AlphaFoldDB" id="A0A7W7M6B0"/>
<dbReference type="PANTHER" id="PTHR30055:SF151">
    <property type="entry name" value="TRANSCRIPTIONAL REGULATORY PROTEIN"/>
    <property type="match status" value="1"/>
</dbReference>
<dbReference type="InterPro" id="IPR001647">
    <property type="entry name" value="HTH_TetR"/>
</dbReference>
<organism evidence="6 7">
    <name type="scientific">Actinoplanes octamycinicus</name>
    <dbReference type="NCBI Taxonomy" id="135948"/>
    <lineage>
        <taxon>Bacteria</taxon>
        <taxon>Bacillati</taxon>
        <taxon>Actinomycetota</taxon>
        <taxon>Actinomycetes</taxon>
        <taxon>Micromonosporales</taxon>
        <taxon>Micromonosporaceae</taxon>
        <taxon>Actinoplanes</taxon>
    </lineage>
</organism>
<feature type="domain" description="HTH tetR-type" evidence="5">
    <location>
        <begin position="18"/>
        <end position="78"/>
    </location>
</feature>
<accession>A0A7W7M6B0</accession>
<dbReference type="RefSeq" id="WP_185039013.1">
    <property type="nucleotide sequence ID" value="NZ_BAABFG010000005.1"/>
</dbReference>
<comment type="caution">
    <text evidence="6">The sequence shown here is derived from an EMBL/GenBank/DDBJ whole genome shotgun (WGS) entry which is preliminary data.</text>
</comment>
<dbReference type="InterPro" id="IPR036271">
    <property type="entry name" value="Tet_transcr_reg_TetR-rel_C_sf"/>
</dbReference>
<dbReference type="PANTHER" id="PTHR30055">
    <property type="entry name" value="HTH-TYPE TRANSCRIPTIONAL REGULATOR RUTR"/>
    <property type="match status" value="1"/>
</dbReference>
<dbReference type="GO" id="GO:0003700">
    <property type="term" value="F:DNA-binding transcription factor activity"/>
    <property type="evidence" value="ECO:0007669"/>
    <property type="project" value="TreeGrafter"/>
</dbReference>
<name>A0A7W7M6B0_9ACTN</name>
<dbReference type="EMBL" id="JACHNB010000001">
    <property type="protein sequence ID" value="MBB4738588.1"/>
    <property type="molecule type" value="Genomic_DNA"/>
</dbReference>
<dbReference type="InterPro" id="IPR009057">
    <property type="entry name" value="Homeodomain-like_sf"/>
</dbReference>
<dbReference type="Gene3D" id="1.10.357.10">
    <property type="entry name" value="Tetracycline Repressor, domain 2"/>
    <property type="match status" value="1"/>
</dbReference>
<dbReference type="SUPFAM" id="SSF48498">
    <property type="entry name" value="Tetracyclin repressor-like, C-terminal domain"/>
    <property type="match status" value="1"/>
</dbReference>
<evidence type="ECO:0000256" key="2">
    <source>
        <dbReference type="ARBA" id="ARBA00023125"/>
    </source>
</evidence>
<reference evidence="6 7" key="1">
    <citation type="submission" date="2020-08" db="EMBL/GenBank/DDBJ databases">
        <title>Sequencing the genomes of 1000 actinobacteria strains.</title>
        <authorList>
            <person name="Klenk H.-P."/>
        </authorList>
    </citation>
    <scope>NUCLEOTIDE SEQUENCE [LARGE SCALE GENOMIC DNA]</scope>
    <source>
        <strain evidence="6 7">DSM 45809</strain>
    </source>
</reference>
<dbReference type="GO" id="GO:0045892">
    <property type="term" value="P:negative regulation of DNA-templated transcription"/>
    <property type="evidence" value="ECO:0007669"/>
    <property type="project" value="InterPro"/>
</dbReference>
<dbReference type="Pfam" id="PF00440">
    <property type="entry name" value="TetR_N"/>
    <property type="match status" value="1"/>
</dbReference>
<keyword evidence="2 4" id="KW-0238">DNA-binding</keyword>
<evidence type="ECO:0000259" key="5">
    <source>
        <dbReference type="PROSITE" id="PS50977"/>
    </source>
</evidence>
<gene>
    <name evidence="6" type="ORF">BJY16_002047</name>
</gene>
<dbReference type="Proteomes" id="UP000546162">
    <property type="component" value="Unassembled WGS sequence"/>
</dbReference>
<dbReference type="SUPFAM" id="SSF46689">
    <property type="entry name" value="Homeodomain-like"/>
    <property type="match status" value="1"/>
</dbReference>
<protein>
    <submittedName>
        <fullName evidence="6">AcrR family transcriptional regulator</fullName>
    </submittedName>
</protein>
<dbReference type="Pfam" id="PF02909">
    <property type="entry name" value="TetR_C_1"/>
    <property type="match status" value="1"/>
</dbReference>
<evidence type="ECO:0000256" key="3">
    <source>
        <dbReference type="ARBA" id="ARBA00023163"/>
    </source>
</evidence>
<dbReference type="GO" id="GO:0000976">
    <property type="term" value="F:transcription cis-regulatory region binding"/>
    <property type="evidence" value="ECO:0007669"/>
    <property type="project" value="TreeGrafter"/>
</dbReference>
<dbReference type="PRINTS" id="PR00455">
    <property type="entry name" value="HTHTETR"/>
</dbReference>
<keyword evidence="1" id="KW-0805">Transcription regulation</keyword>
<proteinExistence type="predicted"/>
<keyword evidence="7" id="KW-1185">Reference proteome</keyword>
<evidence type="ECO:0000313" key="7">
    <source>
        <dbReference type="Proteomes" id="UP000546162"/>
    </source>
</evidence>
<evidence type="ECO:0000313" key="6">
    <source>
        <dbReference type="EMBL" id="MBB4738588.1"/>
    </source>
</evidence>
<dbReference type="InterPro" id="IPR050109">
    <property type="entry name" value="HTH-type_TetR-like_transc_reg"/>
</dbReference>
<feature type="DNA-binding region" description="H-T-H motif" evidence="4">
    <location>
        <begin position="41"/>
        <end position="60"/>
    </location>
</feature>
<dbReference type="InterPro" id="IPR004111">
    <property type="entry name" value="Repressor_TetR_C"/>
</dbReference>
<keyword evidence="3" id="KW-0804">Transcription</keyword>
<sequence length="240" mass="26774">MKNSPWSPLPEKRPVRAQLDREQIVDAALRIVDAEGVDAVSMRRVAGEFGTGPSSLYAHVSNKDELLRLMFDRICGEIDLPGHQPDRWREQIKQLMRDVHQILMAHNDLARIALATIPNGPNALLASEWMIALLIKGGVPPRIAAWALDRVFLYVTTDAYENSIWRAQLRHLGLPASEVERQVKAEMEVQFRDLPADRFPYLSEHSAAMTSGTAEERFEFGLDLLIDGLDRSVGAAGSPG</sequence>
<evidence type="ECO:0000256" key="1">
    <source>
        <dbReference type="ARBA" id="ARBA00023015"/>
    </source>
</evidence>
<evidence type="ECO:0000256" key="4">
    <source>
        <dbReference type="PROSITE-ProRule" id="PRU00335"/>
    </source>
</evidence>